<protein>
    <submittedName>
        <fullName evidence="2">Uncharacterized protein</fullName>
    </submittedName>
</protein>
<proteinExistence type="predicted"/>
<keyword evidence="1" id="KW-0812">Transmembrane</keyword>
<keyword evidence="1" id="KW-0472">Membrane</keyword>
<evidence type="ECO:0000256" key="1">
    <source>
        <dbReference type="SAM" id="Phobius"/>
    </source>
</evidence>
<dbReference type="AlphaFoldDB" id="A0A4S3B6S8"/>
<keyword evidence="1" id="KW-1133">Transmembrane helix</keyword>
<organism evidence="2 3">
    <name type="scientific">Vagococcus silagei</name>
    <dbReference type="NCBI Taxonomy" id="2508885"/>
    <lineage>
        <taxon>Bacteria</taxon>
        <taxon>Bacillati</taxon>
        <taxon>Bacillota</taxon>
        <taxon>Bacilli</taxon>
        <taxon>Lactobacillales</taxon>
        <taxon>Enterococcaceae</taxon>
        <taxon>Vagococcus</taxon>
    </lineage>
</organism>
<comment type="caution">
    <text evidence="2">The sequence shown here is derived from an EMBL/GenBank/DDBJ whole genome shotgun (WGS) entry which is preliminary data.</text>
</comment>
<dbReference type="EMBL" id="SDGV01000026">
    <property type="protein sequence ID" value="THB60365.1"/>
    <property type="molecule type" value="Genomic_DNA"/>
</dbReference>
<name>A0A4S3B6S8_9ENTE</name>
<feature type="transmembrane region" description="Helical" evidence="1">
    <location>
        <begin position="21"/>
        <end position="42"/>
    </location>
</feature>
<evidence type="ECO:0000313" key="3">
    <source>
        <dbReference type="Proteomes" id="UP000310506"/>
    </source>
</evidence>
<reference evidence="2 3" key="1">
    <citation type="submission" date="2019-01" db="EMBL/GenBank/DDBJ databases">
        <title>Vagococcus silagei sp. nov. isolated from brewer's grain.</title>
        <authorList>
            <person name="Guu J.-R."/>
        </authorList>
    </citation>
    <scope>NUCLEOTIDE SEQUENCE [LARGE SCALE GENOMIC DNA]</scope>
    <source>
        <strain evidence="2 3">2B-2</strain>
    </source>
</reference>
<sequence length="75" mass="7527">MNSGKSIASGIAKMVPGVGTSGSLISVEVGMVITGALGYAYIELMEGQVDLSSTAPEALTVLLVGLLSNFLPNGQ</sequence>
<evidence type="ECO:0000313" key="2">
    <source>
        <dbReference type="EMBL" id="THB60365.1"/>
    </source>
</evidence>
<keyword evidence="3" id="KW-1185">Reference proteome</keyword>
<accession>A0A4S3B6S8</accession>
<gene>
    <name evidence="2" type="ORF">ESZ54_10990</name>
</gene>
<dbReference type="Proteomes" id="UP000310506">
    <property type="component" value="Unassembled WGS sequence"/>
</dbReference>